<evidence type="ECO:0000313" key="1">
    <source>
        <dbReference type="EMBL" id="MFN2102146.1"/>
    </source>
</evidence>
<name>A0ABW9KD54_9FIRM</name>
<dbReference type="EMBL" id="JBDLBQ010000003">
    <property type="protein sequence ID" value="MFN2102146.1"/>
    <property type="molecule type" value="Genomic_DNA"/>
</dbReference>
<comment type="caution">
    <text evidence="1">The sequence shown here is derived from an EMBL/GenBank/DDBJ whole genome shotgun (WGS) entry which is preliminary data.</text>
</comment>
<dbReference type="Proteomes" id="UP001634413">
    <property type="component" value="Unassembled WGS sequence"/>
</dbReference>
<protein>
    <submittedName>
        <fullName evidence="1">Uncharacterized protein</fullName>
    </submittedName>
</protein>
<gene>
    <name evidence="1" type="ORF">ABDJ34_04400</name>
</gene>
<keyword evidence="2" id="KW-1185">Reference proteome</keyword>
<dbReference type="RefSeq" id="WP_002837153.1">
    <property type="nucleotide sequence ID" value="NZ_JBDLBQ010000003.1"/>
</dbReference>
<sequence length="53" mass="5959">MKIIKERNSRNLIQIKPNSSSACIVLDGGGRCIDIPYPCVNPYRKGIQIKNDK</sequence>
<evidence type="ECO:0000313" key="2">
    <source>
        <dbReference type="Proteomes" id="UP001634413"/>
    </source>
</evidence>
<reference evidence="1 2" key="1">
    <citation type="journal article" date="2024" name="Anaerobe">
        <title>The identification of Finegoldia dalianensis sp. nov., isolated from the pus of a patient with skin abscess and genomic analysis of the strains belonging to Finegoldia genus.</title>
        <authorList>
            <person name="Li Y."/>
            <person name="Wang Y."/>
            <person name="Xiao D."/>
            <person name="Wang J."/>
            <person name="Jin D."/>
        </authorList>
    </citation>
    <scope>NUCLEOTIDE SEQUENCE [LARGE SCALE GENOMIC DNA]</scope>
    <source>
        <strain evidence="1 2">LY240594</strain>
    </source>
</reference>
<proteinExistence type="predicted"/>
<organism evidence="1 2">
    <name type="scientific">Finegoldia dalianensis</name>
    <dbReference type="NCBI Taxonomy" id="3145239"/>
    <lineage>
        <taxon>Bacteria</taxon>
        <taxon>Bacillati</taxon>
        <taxon>Bacillota</taxon>
        <taxon>Tissierellia</taxon>
        <taxon>Tissierellales</taxon>
        <taxon>Peptoniphilaceae</taxon>
        <taxon>Finegoldia</taxon>
    </lineage>
</organism>
<accession>A0ABW9KD54</accession>